<dbReference type="OrthoDB" id="116827at2759"/>
<dbReference type="AlphaFoldDB" id="M7NPH6"/>
<proteinExistence type="inferred from homology"/>
<evidence type="ECO:0000256" key="4">
    <source>
        <dbReference type="PIRNR" id="PIRNR023577"/>
    </source>
</evidence>
<name>M7NPH6_PNEMU</name>
<evidence type="ECO:0000256" key="2">
    <source>
        <dbReference type="ARBA" id="ARBA00022771"/>
    </source>
</evidence>
<dbReference type="PANTHER" id="PTHR13063">
    <property type="entry name" value="ENOS INTERACTING PROTEIN"/>
    <property type="match status" value="1"/>
</dbReference>
<keyword evidence="3" id="KW-0862">Zinc</keyword>
<reference evidence="9" key="1">
    <citation type="journal article" date="2016" name="Nat. Commun.">
        <title>Genome analysis of three Pneumocystis species reveals adaptation mechanisms to life exclusively in mammalian hosts.</title>
        <authorList>
            <person name="Ma L."/>
            <person name="Chen Z."/>
            <person name="Huang D.W."/>
            <person name="Kutty G."/>
            <person name="Ishihara M."/>
            <person name="Wang H."/>
            <person name="Abouelleil A."/>
            <person name="Bishop L."/>
            <person name="Davey E."/>
            <person name="Deng R."/>
            <person name="Deng X."/>
            <person name="Fan L."/>
            <person name="Fantoni G."/>
            <person name="Fitzgerald M."/>
            <person name="Gogineni E."/>
            <person name="Goldberg J.M."/>
            <person name="Handley G."/>
            <person name="Hu X."/>
            <person name="Huber C."/>
            <person name="Jiao X."/>
            <person name="Jones K."/>
            <person name="Levin J.Z."/>
            <person name="Liu Y."/>
            <person name="Macdonald P."/>
            <person name="Melnikov A."/>
            <person name="Raley C."/>
            <person name="Sassi M."/>
            <person name="Sherman B.T."/>
            <person name="Song X."/>
            <person name="Sykes S."/>
            <person name="Tran B."/>
            <person name="Walsh L."/>
            <person name="Xia Y."/>
            <person name="Yang J."/>
            <person name="Young S."/>
            <person name="Zeng Q."/>
            <person name="Zheng X."/>
            <person name="Stephens R."/>
            <person name="Nusbaum C."/>
            <person name="Birren B.W."/>
            <person name="Azadi P."/>
            <person name="Lempicki R.A."/>
            <person name="Cuomo C.A."/>
            <person name="Kovacs J.A."/>
        </authorList>
    </citation>
    <scope>NUCLEOTIDE SEQUENCE [LARGE SCALE GENOMIC DNA]</scope>
    <source>
        <strain evidence="9">B123</strain>
    </source>
</reference>
<evidence type="ECO:0000256" key="3">
    <source>
        <dbReference type="ARBA" id="ARBA00022833"/>
    </source>
</evidence>
<feature type="coiled-coil region" evidence="6">
    <location>
        <begin position="68"/>
        <end position="105"/>
    </location>
</feature>
<dbReference type="OMA" id="PCVTKFM"/>
<organism evidence="8 9">
    <name type="scientific">Pneumocystis murina (strain B123)</name>
    <name type="common">Mouse pneumocystis pneumonia agent</name>
    <name type="synonym">Pneumocystis carinii f. sp. muris</name>
    <dbReference type="NCBI Taxonomy" id="1069680"/>
    <lineage>
        <taxon>Eukaryota</taxon>
        <taxon>Fungi</taxon>
        <taxon>Dikarya</taxon>
        <taxon>Ascomycota</taxon>
        <taxon>Taphrinomycotina</taxon>
        <taxon>Pneumocystomycetes</taxon>
        <taxon>Pneumocystaceae</taxon>
        <taxon>Pneumocystis</taxon>
    </lineage>
</organism>
<evidence type="ECO:0000313" key="9">
    <source>
        <dbReference type="Proteomes" id="UP000011958"/>
    </source>
</evidence>
<protein>
    <recommendedName>
        <fullName evidence="7">RING-type domain-containing protein</fullName>
    </recommendedName>
</protein>
<evidence type="ECO:0000256" key="6">
    <source>
        <dbReference type="SAM" id="Coils"/>
    </source>
</evidence>
<comment type="similarity">
    <text evidence="4">Belongs to the NOSIP family.</text>
</comment>
<dbReference type="PANTHER" id="PTHR13063:SF10">
    <property type="entry name" value="NITRIC OXIDE SYNTHASE-INTERACTING PROTEIN"/>
    <property type="match status" value="1"/>
</dbReference>
<dbReference type="InterPro" id="IPR001841">
    <property type="entry name" value="Znf_RING"/>
</dbReference>
<dbReference type="GO" id="GO:0005634">
    <property type="term" value="C:nucleus"/>
    <property type="evidence" value="ECO:0007669"/>
    <property type="project" value="UniProtKB-SubCell"/>
</dbReference>
<feature type="domain" description="RING-type" evidence="7">
    <location>
        <begin position="238"/>
        <end position="280"/>
    </location>
</feature>
<keyword evidence="6" id="KW-0175">Coiled coil</keyword>
<dbReference type="Gene3D" id="3.30.40.10">
    <property type="entry name" value="Zinc/RING finger domain, C3HC4 (zinc finger)"/>
    <property type="match status" value="1"/>
</dbReference>
<keyword evidence="9" id="KW-1185">Reference proteome</keyword>
<dbReference type="Proteomes" id="UP000011958">
    <property type="component" value="Unassembled WGS sequence"/>
</dbReference>
<gene>
    <name evidence="8" type="ORF">PNEG_02776</name>
</gene>
<dbReference type="PROSITE" id="PS00518">
    <property type="entry name" value="ZF_RING_1"/>
    <property type="match status" value="1"/>
</dbReference>
<evidence type="ECO:0000313" key="8">
    <source>
        <dbReference type="EMBL" id="EMR09001.1"/>
    </source>
</evidence>
<evidence type="ECO:0000256" key="5">
    <source>
        <dbReference type="PROSITE-ProRule" id="PRU00175"/>
    </source>
</evidence>
<dbReference type="SUPFAM" id="SSF57850">
    <property type="entry name" value="RING/U-box"/>
    <property type="match status" value="1"/>
</dbReference>
<accession>M7NPH6</accession>
<dbReference type="HOGENOM" id="CLU_053742_1_0_1"/>
<comment type="caution">
    <text evidence="8">The sequence shown here is derived from an EMBL/GenBank/DDBJ whole genome shotgun (WGS) entry which is preliminary data.</text>
</comment>
<dbReference type="EMBL" id="AFWA02000007">
    <property type="protein sequence ID" value="EMR09001.1"/>
    <property type="molecule type" value="Genomic_DNA"/>
</dbReference>
<dbReference type="VEuPathDB" id="FungiDB:PNEG_02776"/>
<dbReference type="PROSITE" id="PS50089">
    <property type="entry name" value="ZF_RING_2"/>
    <property type="match status" value="1"/>
</dbReference>
<dbReference type="STRING" id="1069680.M7NPH6"/>
<keyword evidence="4" id="KW-0539">Nucleus</keyword>
<dbReference type="PIRSF" id="PIRSF023577">
    <property type="entry name" value="ENOS_interacting"/>
    <property type="match status" value="1"/>
</dbReference>
<keyword evidence="1" id="KW-0479">Metal-binding</keyword>
<keyword evidence="2 5" id="KW-0863">Zinc-finger</keyword>
<dbReference type="GeneID" id="19896465"/>
<sequence>MSRHSKRNTSLSFFTNYERSMLDYGTKKQRLESDSFRLFDACHLCLSQTRDTVSCEENGDIFCKVCIMENLLTQRKEIKKIEEEIEKKKRQNEIEEKRIEEIARMRTIKEFEVLQMGFNSRYNDDKHDDEVLQKKEVKDVFKLDKKELLMIAKNDRDREKLKYIKEQEAESKPKIGSFWIPSLTPSANNKDILKKQKRVPICPASSSDKPHKISLKSLISVNFTENKLSGGKELLRICPACKKKLSNISGAYIMKLCGHVICTICLDQFVRESGVCYVCESSLYVQNNGAMKNESKLLIVQLSNEGTGFSAKKDAIAKKVDVAFQGS</sequence>
<dbReference type="GO" id="GO:0061630">
    <property type="term" value="F:ubiquitin protein ligase activity"/>
    <property type="evidence" value="ECO:0007669"/>
    <property type="project" value="InterPro"/>
</dbReference>
<comment type="subcellular location">
    <subcellularLocation>
        <location evidence="4">Nucleus</location>
    </subcellularLocation>
</comment>
<evidence type="ECO:0000256" key="1">
    <source>
        <dbReference type="ARBA" id="ARBA00022723"/>
    </source>
</evidence>
<evidence type="ECO:0000259" key="7">
    <source>
        <dbReference type="PROSITE" id="PS50089"/>
    </source>
</evidence>
<dbReference type="InterPro" id="IPR017907">
    <property type="entry name" value="Znf_RING_CS"/>
</dbReference>
<dbReference type="GO" id="GO:0008270">
    <property type="term" value="F:zinc ion binding"/>
    <property type="evidence" value="ECO:0007669"/>
    <property type="project" value="UniProtKB-KW"/>
</dbReference>
<dbReference type="RefSeq" id="XP_007874807.1">
    <property type="nucleotide sequence ID" value="XM_007876616.1"/>
</dbReference>
<dbReference type="InterPro" id="IPR016818">
    <property type="entry name" value="NOSIP"/>
</dbReference>
<dbReference type="eggNOG" id="KOG3039">
    <property type="taxonomic scope" value="Eukaryota"/>
</dbReference>
<dbReference type="InterPro" id="IPR013083">
    <property type="entry name" value="Znf_RING/FYVE/PHD"/>
</dbReference>